<protein>
    <submittedName>
        <fullName evidence="2">DUF5317 family protein</fullName>
    </submittedName>
</protein>
<organism evidence="2 3">
    <name type="scientific">Actinokineospora soli</name>
    <dbReference type="NCBI Taxonomy" id="1048753"/>
    <lineage>
        <taxon>Bacteria</taxon>
        <taxon>Bacillati</taxon>
        <taxon>Actinomycetota</taxon>
        <taxon>Actinomycetes</taxon>
        <taxon>Pseudonocardiales</taxon>
        <taxon>Pseudonocardiaceae</taxon>
        <taxon>Actinokineospora</taxon>
    </lineage>
</organism>
<dbReference type="EMBL" id="JBHTEY010000004">
    <property type="protein sequence ID" value="MFC7614281.1"/>
    <property type="molecule type" value="Genomic_DNA"/>
</dbReference>
<proteinExistence type="predicted"/>
<dbReference type="InterPro" id="IPR035168">
    <property type="entry name" value="DUF5317"/>
</dbReference>
<dbReference type="Proteomes" id="UP001596512">
    <property type="component" value="Unassembled WGS sequence"/>
</dbReference>
<gene>
    <name evidence="2" type="ORF">ACFQV2_12835</name>
</gene>
<feature type="transmembrane region" description="Helical" evidence="1">
    <location>
        <begin position="36"/>
        <end position="55"/>
    </location>
</feature>
<feature type="transmembrane region" description="Helical" evidence="1">
    <location>
        <begin position="62"/>
        <end position="80"/>
    </location>
</feature>
<feature type="transmembrane region" description="Helical" evidence="1">
    <location>
        <begin position="158"/>
        <end position="180"/>
    </location>
</feature>
<accession>A0ABW2TL89</accession>
<dbReference type="Pfam" id="PF17248">
    <property type="entry name" value="DUF5317"/>
    <property type="match status" value="1"/>
</dbReference>
<name>A0ABW2TL89_9PSEU</name>
<evidence type="ECO:0000313" key="2">
    <source>
        <dbReference type="EMBL" id="MFC7614281.1"/>
    </source>
</evidence>
<keyword evidence="1" id="KW-0472">Membrane</keyword>
<comment type="caution">
    <text evidence="2">The sequence shown here is derived from an EMBL/GenBank/DDBJ whole genome shotgun (WGS) entry which is preliminary data.</text>
</comment>
<evidence type="ECO:0000313" key="3">
    <source>
        <dbReference type="Proteomes" id="UP001596512"/>
    </source>
</evidence>
<keyword evidence="1" id="KW-1133">Transmembrane helix</keyword>
<reference evidence="3" key="1">
    <citation type="journal article" date="2019" name="Int. J. Syst. Evol. Microbiol.">
        <title>The Global Catalogue of Microorganisms (GCM) 10K type strain sequencing project: providing services to taxonomists for standard genome sequencing and annotation.</title>
        <authorList>
            <consortium name="The Broad Institute Genomics Platform"/>
            <consortium name="The Broad Institute Genome Sequencing Center for Infectious Disease"/>
            <person name="Wu L."/>
            <person name="Ma J."/>
        </authorList>
    </citation>
    <scope>NUCLEOTIDE SEQUENCE [LARGE SCALE GENOMIC DNA]</scope>
    <source>
        <strain evidence="3">JCM 17695</strain>
    </source>
</reference>
<keyword evidence="3" id="KW-1185">Reference proteome</keyword>
<keyword evidence="1" id="KW-0812">Transmembrane</keyword>
<sequence>MGSFVLAMSPIVLGLAVGYARGGRTLRLAGRFRALWLLWLAFVVQMLQHWVAGFRQVVEIDIGVPILAVVFGLGLVWLAVNLPPWPRAMRAGGGSILLGASGNALAIFTNGGRMPYSPRAAEIAGAPIAHTVKSAPADAQTRLSFLIDYIPVPVLHKVASVGDVLIGLGVAVLIAAGMSLTDPTPPTRKPTREEVNT</sequence>
<evidence type="ECO:0000256" key="1">
    <source>
        <dbReference type="SAM" id="Phobius"/>
    </source>
</evidence>